<dbReference type="GO" id="GO:0005737">
    <property type="term" value="C:cytoplasm"/>
    <property type="evidence" value="ECO:0007669"/>
    <property type="project" value="TreeGrafter"/>
</dbReference>
<dbReference type="PANTHER" id="PTHR43570:SF23">
    <property type="entry name" value="ALDEHYDE DEHYDROGENASE"/>
    <property type="match status" value="1"/>
</dbReference>
<dbReference type="GO" id="GO:0004029">
    <property type="term" value="F:aldehyde dehydrogenase (NAD+) activity"/>
    <property type="evidence" value="ECO:0007669"/>
    <property type="project" value="TreeGrafter"/>
</dbReference>
<dbReference type="Gene3D" id="3.40.605.10">
    <property type="entry name" value="Aldehyde Dehydrogenase, Chain A, domain 1"/>
    <property type="match status" value="1"/>
</dbReference>
<gene>
    <name evidence="2" type="ORF">L195_g059321</name>
</gene>
<sequence length="72" mass="8175">MVFDGEAAASLVKELRLNFNSGKTKSYEWRISQVNAFLEMVVEQEDQIVEALRSDLARPPLETVVYEVLVSD</sequence>
<dbReference type="InterPro" id="IPR012394">
    <property type="entry name" value="Aldehyde_DH_NAD(P)"/>
</dbReference>
<proteinExistence type="predicted"/>
<accession>A0A2K3JXF6</accession>
<dbReference type="AlphaFoldDB" id="A0A2K3JXF6"/>
<dbReference type="Proteomes" id="UP000236291">
    <property type="component" value="Unassembled WGS sequence"/>
</dbReference>
<dbReference type="GO" id="GO:0006081">
    <property type="term" value="P:aldehyde metabolic process"/>
    <property type="evidence" value="ECO:0007669"/>
    <property type="project" value="InterPro"/>
</dbReference>
<dbReference type="EMBL" id="ASHM01128841">
    <property type="protein sequence ID" value="PNX58702.1"/>
    <property type="molecule type" value="Genomic_DNA"/>
</dbReference>
<comment type="caution">
    <text evidence="2">The sequence shown here is derived from an EMBL/GenBank/DDBJ whole genome shotgun (WGS) entry which is preliminary data.</text>
</comment>
<dbReference type="STRING" id="57577.A0A2K3JXF6"/>
<keyword evidence="1" id="KW-0560">Oxidoreductase</keyword>
<evidence type="ECO:0000313" key="3">
    <source>
        <dbReference type="Proteomes" id="UP000236291"/>
    </source>
</evidence>
<name>A0A2K3JXF6_TRIPR</name>
<protein>
    <submittedName>
        <fullName evidence="2">Aldehyde dehydrogenase family 3 member h1-like protein</fullName>
    </submittedName>
</protein>
<evidence type="ECO:0000313" key="2">
    <source>
        <dbReference type="EMBL" id="PNX58702.1"/>
    </source>
</evidence>
<reference evidence="2 3" key="2">
    <citation type="journal article" date="2017" name="Front. Plant Sci.">
        <title>Gene Classification and Mining of Molecular Markers Useful in Red Clover (Trifolium pratense) Breeding.</title>
        <authorList>
            <person name="Istvanek J."/>
            <person name="Dluhosova J."/>
            <person name="Dluhos P."/>
            <person name="Patkova L."/>
            <person name="Nedelnik J."/>
            <person name="Repkova J."/>
        </authorList>
    </citation>
    <scope>NUCLEOTIDE SEQUENCE [LARGE SCALE GENOMIC DNA]</scope>
    <source>
        <strain evidence="3">cv. Tatra</strain>
        <tissue evidence="2">Young leaves</tissue>
    </source>
</reference>
<dbReference type="PANTHER" id="PTHR43570">
    <property type="entry name" value="ALDEHYDE DEHYDROGENASE"/>
    <property type="match status" value="1"/>
</dbReference>
<dbReference type="InterPro" id="IPR016161">
    <property type="entry name" value="Ald_DH/histidinol_DH"/>
</dbReference>
<evidence type="ECO:0000256" key="1">
    <source>
        <dbReference type="ARBA" id="ARBA00023002"/>
    </source>
</evidence>
<dbReference type="SUPFAM" id="SSF53720">
    <property type="entry name" value="ALDH-like"/>
    <property type="match status" value="1"/>
</dbReference>
<dbReference type="InterPro" id="IPR016162">
    <property type="entry name" value="Ald_DH_N"/>
</dbReference>
<reference evidence="2 3" key="1">
    <citation type="journal article" date="2014" name="Am. J. Bot.">
        <title>Genome assembly and annotation for red clover (Trifolium pratense; Fabaceae).</title>
        <authorList>
            <person name="Istvanek J."/>
            <person name="Jaros M."/>
            <person name="Krenek A."/>
            <person name="Repkova J."/>
        </authorList>
    </citation>
    <scope>NUCLEOTIDE SEQUENCE [LARGE SCALE GENOMIC DNA]</scope>
    <source>
        <strain evidence="3">cv. Tatra</strain>
        <tissue evidence="2">Young leaves</tissue>
    </source>
</reference>
<organism evidence="2 3">
    <name type="scientific">Trifolium pratense</name>
    <name type="common">Red clover</name>
    <dbReference type="NCBI Taxonomy" id="57577"/>
    <lineage>
        <taxon>Eukaryota</taxon>
        <taxon>Viridiplantae</taxon>
        <taxon>Streptophyta</taxon>
        <taxon>Embryophyta</taxon>
        <taxon>Tracheophyta</taxon>
        <taxon>Spermatophyta</taxon>
        <taxon>Magnoliopsida</taxon>
        <taxon>eudicotyledons</taxon>
        <taxon>Gunneridae</taxon>
        <taxon>Pentapetalae</taxon>
        <taxon>rosids</taxon>
        <taxon>fabids</taxon>
        <taxon>Fabales</taxon>
        <taxon>Fabaceae</taxon>
        <taxon>Papilionoideae</taxon>
        <taxon>50 kb inversion clade</taxon>
        <taxon>NPAAA clade</taxon>
        <taxon>Hologalegina</taxon>
        <taxon>IRL clade</taxon>
        <taxon>Trifolieae</taxon>
        <taxon>Trifolium</taxon>
    </lineage>
</organism>
<dbReference type="ExpressionAtlas" id="A0A2K3JXF6">
    <property type="expression patterns" value="baseline"/>
</dbReference>